<keyword evidence="1" id="KW-0732">Signal</keyword>
<organism evidence="2 3">
    <name type="scientific">Ahniella affigens</name>
    <dbReference type="NCBI Taxonomy" id="2021234"/>
    <lineage>
        <taxon>Bacteria</taxon>
        <taxon>Pseudomonadati</taxon>
        <taxon>Pseudomonadota</taxon>
        <taxon>Gammaproteobacteria</taxon>
        <taxon>Lysobacterales</taxon>
        <taxon>Rhodanobacteraceae</taxon>
        <taxon>Ahniella</taxon>
    </lineage>
</organism>
<sequence length="169" mass="17887">MTLLRRRLLATAGLFVVLGMGAAAAADTVTNKTKLKFKDGDTVETISFEGQLSPGQSISLYSEAGTPVTVTRTDAGLKVALPNKTHEVPYADPSELGADGERRNVVIIKHDGVHEGDVDIDAEVLVDDPAIQAEIDAAMAEAGANGEHKKIIIKHIEKKEVSTEDATAN</sequence>
<proteinExistence type="predicted"/>
<reference evidence="2 3" key="1">
    <citation type="submission" date="2018-03" db="EMBL/GenBank/DDBJ databases">
        <title>Ahniella affigens gen. nov., sp. nov., a gammaproteobacterium isolated from sandy soil near a stream.</title>
        <authorList>
            <person name="Ko Y."/>
            <person name="Kim J.-H."/>
        </authorList>
    </citation>
    <scope>NUCLEOTIDE SEQUENCE [LARGE SCALE GENOMIC DNA]</scope>
    <source>
        <strain evidence="2 3">D13</strain>
    </source>
</reference>
<feature type="signal peptide" evidence="1">
    <location>
        <begin position="1"/>
        <end position="25"/>
    </location>
</feature>
<accession>A0A2P1PYD3</accession>
<dbReference type="Proteomes" id="UP000241074">
    <property type="component" value="Chromosome"/>
</dbReference>
<protein>
    <submittedName>
        <fullName evidence="2">Uncharacterized protein</fullName>
    </submittedName>
</protein>
<feature type="chain" id="PRO_5015141168" evidence="1">
    <location>
        <begin position="26"/>
        <end position="169"/>
    </location>
</feature>
<dbReference type="AlphaFoldDB" id="A0A2P1PYD3"/>
<name>A0A2P1PYD3_9GAMM</name>
<evidence type="ECO:0000313" key="3">
    <source>
        <dbReference type="Proteomes" id="UP000241074"/>
    </source>
</evidence>
<keyword evidence="3" id="KW-1185">Reference proteome</keyword>
<gene>
    <name evidence="2" type="ORF">C7S18_22915</name>
</gene>
<dbReference type="EMBL" id="CP027860">
    <property type="protein sequence ID" value="AVP99851.1"/>
    <property type="molecule type" value="Genomic_DNA"/>
</dbReference>
<evidence type="ECO:0000313" key="2">
    <source>
        <dbReference type="EMBL" id="AVP99851.1"/>
    </source>
</evidence>
<evidence type="ECO:0000256" key="1">
    <source>
        <dbReference type="SAM" id="SignalP"/>
    </source>
</evidence>
<reference evidence="2 3" key="2">
    <citation type="submission" date="2018-03" db="EMBL/GenBank/DDBJ databases">
        <authorList>
            <person name="Keele B.F."/>
        </authorList>
    </citation>
    <scope>NUCLEOTIDE SEQUENCE [LARGE SCALE GENOMIC DNA]</scope>
    <source>
        <strain evidence="2 3">D13</strain>
    </source>
</reference>
<dbReference type="KEGG" id="xba:C7S18_22915"/>